<dbReference type="Proteomes" id="UP000273978">
    <property type="component" value="Unassembled WGS sequence"/>
</dbReference>
<proteinExistence type="predicted"/>
<dbReference type="EMBL" id="RJJF01000002">
    <property type="protein sequence ID" value="RNI12274.1"/>
    <property type="molecule type" value="Genomic_DNA"/>
</dbReference>
<protein>
    <submittedName>
        <fullName evidence="1">Uncharacterized protein</fullName>
    </submittedName>
</protein>
<organism evidence="1 2">
    <name type="scientific">Methanohalophilus euhalobius</name>
    <dbReference type="NCBI Taxonomy" id="51203"/>
    <lineage>
        <taxon>Archaea</taxon>
        <taxon>Methanobacteriati</taxon>
        <taxon>Methanobacteriota</taxon>
        <taxon>Stenosarchaea group</taxon>
        <taxon>Methanomicrobia</taxon>
        <taxon>Methanosarcinales</taxon>
        <taxon>Methanosarcinaceae</taxon>
        <taxon>Methanohalophilus</taxon>
    </lineage>
</organism>
<dbReference type="AlphaFoldDB" id="A0A3M9LG52"/>
<gene>
    <name evidence="1" type="ORF">EDD83_01555</name>
</gene>
<reference evidence="1 2" key="1">
    <citation type="submission" date="2018-10" db="EMBL/GenBank/DDBJ databases">
        <title>Cultivation of a novel Methanohalophilus strain from Kebrit Deep of the Red Sea and a genomic comparison of members of the genus Methanohalophilus.</title>
        <authorList>
            <person name="Guan Y."/>
            <person name="Ngugi D.K."/>
            <person name="Stingl U."/>
        </authorList>
    </citation>
    <scope>NUCLEOTIDE SEQUENCE [LARGE SCALE GENOMIC DNA]</scope>
    <source>
        <strain evidence="1 2">DSM 10369</strain>
    </source>
</reference>
<accession>A0A3M9LG52</accession>
<name>A0A3M9LG52_9EURY</name>
<evidence type="ECO:0000313" key="1">
    <source>
        <dbReference type="EMBL" id="RNI12274.1"/>
    </source>
</evidence>
<evidence type="ECO:0000313" key="2">
    <source>
        <dbReference type="Proteomes" id="UP000273978"/>
    </source>
</evidence>
<sequence>MWSKSQDCEIDFSCPRCKRECKFFLKTFSNGTQHIQKKCPIHGHIRYVRKIPEYLEKAVEEIEVNKSIFDF</sequence>
<comment type="caution">
    <text evidence="1">The sequence shown here is derived from an EMBL/GenBank/DDBJ whole genome shotgun (WGS) entry which is preliminary data.</text>
</comment>